<evidence type="ECO:0000313" key="2">
    <source>
        <dbReference type="Proteomes" id="UP000224003"/>
    </source>
</evidence>
<reference evidence="1 2" key="1">
    <citation type="submission" date="2017-09" db="EMBL/GenBank/DDBJ databases">
        <title>Large-scale bioinformatics analysis of Bacillus genomes uncovers conserved roles of natural products in bacterial physiology.</title>
        <authorList>
            <consortium name="Agbiome Team Llc"/>
            <person name="Bleich R.M."/>
            <person name="Grubbs K.J."/>
            <person name="Santa Maria K.C."/>
            <person name="Allen S.E."/>
            <person name="Farag S."/>
            <person name="Shank E.A."/>
            <person name="Bowers A."/>
        </authorList>
    </citation>
    <scope>NUCLEOTIDE SEQUENCE [LARGE SCALE GENOMIC DNA]</scope>
    <source>
        <strain evidence="1 2">AFS085496</strain>
    </source>
</reference>
<accession>A0A9X6WND6</accession>
<dbReference type="Proteomes" id="UP000224003">
    <property type="component" value="Unassembled WGS sequence"/>
</dbReference>
<evidence type="ECO:0000313" key="1">
    <source>
        <dbReference type="EMBL" id="PFJ38849.1"/>
    </source>
</evidence>
<gene>
    <name evidence="1" type="ORF">COJ15_17385</name>
</gene>
<name>A0A9X6WND6_BACTU</name>
<organism evidence="1 2">
    <name type="scientific">Bacillus thuringiensis</name>
    <dbReference type="NCBI Taxonomy" id="1428"/>
    <lineage>
        <taxon>Bacteria</taxon>
        <taxon>Bacillati</taxon>
        <taxon>Bacillota</taxon>
        <taxon>Bacilli</taxon>
        <taxon>Bacillales</taxon>
        <taxon>Bacillaceae</taxon>
        <taxon>Bacillus</taxon>
        <taxon>Bacillus cereus group</taxon>
    </lineage>
</organism>
<dbReference type="AlphaFoldDB" id="A0A9X6WND6"/>
<protein>
    <submittedName>
        <fullName evidence="1">Uncharacterized protein</fullName>
    </submittedName>
</protein>
<dbReference type="RefSeq" id="WP_098007155.1">
    <property type="nucleotide sequence ID" value="NZ_NUVX01000030.1"/>
</dbReference>
<dbReference type="EMBL" id="NUVX01000030">
    <property type="protein sequence ID" value="PFJ38849.1"/>
    <property type="molecule type" value="Genomic_DNA"/>
</dbReference>
<sequence>MKMNGQIVKELEKEFLIVKIDFYNNGEDIEYFLFRKSEVTEEKIAQVYKEYNEEYNADKFKGEFYDYLEEKGINYDLLTCPELKYREIIK</sequence>
<proteinExistence type="predicted"/>
<comment type="caution">
    <text evidence="1">The sequence shown here is derived from an EMBL/GenBank/DDBJ whole genome shotgun (WGS) entry which is preliminary data.</text>
</comment>